<dbReference type="OrthoDB" id="2677857at2"/>
<dbReference type="InterPro" id="IPR018745">
    <property type="entry name" value="MpsC"/>
</dbReference>
<name>E6TYA3_EVAC2</name>
<evidence type="ECO:0000313" key="2">
    <source>
        <dbReference type="EMBL" id="ADU32422.1"/>
    </source>
</evidence>
<dbReference type="STRING" id="649639.Bcell_4195"/>
<sequence>MAVILYVFPSERSVKVNIQEKATKISSYTSKILRQKFGRGPESCHATISSNYLVLFIRGFISPMEEVLLEKGQDKFVDHTRQVIIGHILEELKGVVQVSLDVEVLEMFHDWNFSNNSGMMTLILDKSVEKHQHKPSFNLKMLEDEISRITAIVQKTPDKIMTVPLSENIIIVERIGILILIEKALIQKGYQEELKITKDNLEKSYFHRDANFTNIFGTHVLDLFIDWDFKEDKSIMCFIIR</sequence>
<keyword evidence="3" id="KW-1185">Reference proteome</keyword>
<accession>E6TYA3</accession>
<feature type="domain" description="Na+-translocating membrane potential-generating system MpsC" evidence="1">
    <location>
        <begin position="153"/>
        <end position="240"/>
    </location>
</feature>
<reference evidence="2" key="1">
    <citation type="submission" date="2010-12" db="EMBL/GenBank/DDBJ databases">
        <title>Complete sequence of Bacillus cellulosilyticus DSM 2522.</title>
        <authorList>
            <consortium name="US DOE Joint Genome Institute"/>
            <person name="Lucas S."/>
            <person name="Copeland A."/>
            <person name="Lapidus A."/>
            <person name="Cheng J.-F."/>
            <person name="Bruce D."/>
            <person name="Goodwin L."/>
            <person name="Pitluck S."/>
            <person name="Chertkov O."/>
            <person name="Detter J.C."/>
            <person name="Han C."/>
            <person name="Tapia R."/>
            <person name="Land M."/>
            <person name="Hauser L."/>
            <person name="Jeffries C."/>
            <person name="Kyrpides N."/>
            <person name="Ivanova N."/>
            <person name="Mikhailova N."/>
            <person name="Brumm P."/>
            <person name="Mead D."/>
            <person name="Woyke T."/>
        </authorList>
    </citation>
    <scope>NUCLEOTIDE SEQUENCE [LARGE SCALE GENOMIC DNA]</scope>
    <source>
        <strain evidence="2">DSM 2522</strain>
    </source>
</reference>
<dbReference type="Proteomes" id="UP000001401">
    <property type="component" value="Chromosome"/>
</dbReference>
<dbReference type="HOGENOM" id="CLU_1193922_0_0_9"/>
<dbReference type="KEGG" id="bco:Bcell_4195"/>
<dbReference type="eggNOG" id="COG5609">
    <property type="taxonomic scope" value="Bacteria"/>
</dbReference>
<feature type="domain" description="Na+-translocating membrane potential-generating system MpsC" evidence="1">
    <location>
        <begin position="20"/>
        <end position="126"/>
    </location>
</feature>
<proteinExistence type="predicted"/>
<dbReference type="RefSeq" id="WP_013490748.1">
    <property type="nucleotide sequence ID" value="NC_014829.1"/>
</dbReference>
<dbReference type="EMBL" id="CP002394">
    <property type="protein sequence ID" value="ADU32422.1"/>
    <property type="molecule type" value="Genomic_DNA"/>
</dbReference>
<evidence type="ECO:0000313" key="3">
    <source>
        <dbReference type="Proteomes" id="UP000001401"/>
    </source>
</evidence>
<dbReference type="Pfam" id="PF10057">
    <property type="entry name" value="MpsC"/>
    <property type="match status" value="2"/>
</dbReference>
<evidence type="ECO:0000259" key="1">
    <source>
        <dbReference type="Pfam" id="PF10057"/>
    </source>
</evidence>
<protein>
    <recommendedName>
        <fullName evidence="1">Na+-translocating membrane potential-generating system MpsC domain-containing protein</fullName>
    </recommendedName>
</protein>
<gene>
    <name evidence="2" type="ordered locus">Bcell_4195</name>
</gene>
<dbReference type="AlphaFoldDB" id="E6TYA3"/>
<organism evidence="2 3">
    <name type="scientific">Evansella cellulosilytica (strain ATCC 21833 / DSM 2522 / FERM P-1141 / JCM 9156 / N-4)</name>
    <name type="common">Bacillus cellulosilyticus</name>
    <dbReference type="NCBI Taxonomy" id="649639"/>
    <lineage>
        <taxon>Bacteria</taxon>
        <taxon>Bacillati</taxon>
        <taxon>Bacillota</taxon>
        <taxon>Bacilli</taxon>
        <taxon>Bacillales</taxon>
        <taxon>Bacillaceae</taxon>
        <taxon>Evansella</taxon>
    </lineage>
</organism>